<dbReference type="InterPro" id="IPR021109">
    <property type="entry name" value="Peptidase_aspartic_dom_sf"/>
</dbReference>
<comment type="similarity">
    <text evidence="1 3">Belongs to the peptidase A1 family.</text>
</comment>
<feature type="domain" description="Peptidase A1" evidence="6">
    <location>
        <begin position="125"/>
        <end position="415"/>
    </location>
</feature>
<dbReference type="GO" id="GO:0004190">
    <property type="term" value="F:aspartic-type endopeptidase activity"/>
    <property type="evidence" value="ECO:0007669"/>
    <property type="project" value="UniProtKB-KW"/>
</dbReference>
<dbReference type="InterPro" id="IPR001969">
    <property type="entry name" value="Aspartic_peptidase_AS"/>
</dbReference>
<dbReference type="GO" id="GO:0006508">
    <property type="term" value="P:proteolysis"/>
    <property type="evidence" value="ECO:0007669"/>
    <property type="project" value="UniProtKB-KW"/>
</dbReference>
<dbReference type="PROSITE" id="PS00141">
    <property type="entry name" value="ASP_PROTEASE"/>
    <property type="match status" value="1"/>
</dbReference>
<dbReference type="PANTHER" id="PTHR47966">
    <property type="entry name" value="BETA-SITE APP-CLEAVING ENZYME, ISOFORM A-RELATED"/>
    <property type="match status" value="1"/>
</dbReference>
<feature type="compositionally biased region" description="Basic residues" evidence="4">
    <location>
        <begin position="96"/>
        <end position="109"/>
    </location>
</feature>
<dbReference type="Proteomes" id="UP001176521">
    <property type="component" value="Unassembled WGS sequence"/>
</dbReference>
<evidence type="ECO:0000313" key="8">
    <source>
        <dbReference type="Proteomes" id="UP001176521"/>
    </source>
</evidence>
<organism evidence="7 8">
    <name type="scientific">Tilletia horrida</name>
    <dbReference type="NCBI Taxonomy" id="155126"/>
    <lineage>
        <taxon>Eukaryota</taxon>
        <taxon>Fungi</taxon>
        <taxon>Dikarya</taxon>
        <taxon>Basidiomycota</taxon>
        <taxon>Ustilaginomycotina</taxon>
        <taxon>Exobasidiomycetes</taxon>
        <taxon>Tilletiales</taxon>
        <taxon>Tilletiaceae</taxon>
        <taxon>Tilletia</taxon>
    </lineage>
</organism>
<keyword evidence="5" id="KW-0732">Signal</keyword>
<reference evidence="7" key="1">
    <citation type="journal article" date="2023" name="PhytoFront">
        <title>Draft Genome Resources of Seven Strains of Tilletia horrida, Causal Agent of Kernel Smut of Rice.</title>
        <authorList>
            <person name="Khanal S."/>
            <person name="Antony Babu S."/>
            <person name="Zhou X.G."/>
        </authorList>
    </citation>
    <scope>NUCLEOTIDE SEQUENCE</scope>
    <source>
        <strain evidence="7">TX3</strain>
    </source>
</reference>
<dbReference type="InterPro" id="IPR034164">
    <property type="entry name" value="Pepsin-like_dom"/>
</dbReference>
<gene>
    <name evidence="7" type="ORF">OC842_002157</name>
</gene>
<name>A0AAN6JLD2_9BASI</name>
<keyword evidence="8" id="KW-1185">Reference proteome</keyword>
<dbReference type="SUPFAM" id="SSF50630">
    <property type="entry name" value="Acid proteases"/>
    <property type="match status" value="1"/>
</dbReference>
<dbReference type="InterPro" id="IPR001461">
    <property type="entry name" value="Aspartic_peptidase_A1"/>
</dbReference>
<evidence type="ECO:0000313" key="7">
    <source>
        <dbReference type="EMBL" id="KAK0535931.1"/>
    </source>
</evidence>
<dbReference type="PANTHER" id="PTHR47966:SF57">
    <property type="entry name" value="PEPTIDASE A1 DOMAIN-CONTAINING PROTEIN"/>
    <property type="match status" value="1"/>
</dbReference>
<evidence type="ECO:0000256" key="3">
    <source>
        <dbReference type="RuleBase" id="RU000454"/>
    </source>
</evidence>
<keyword evidence="3" id="KW-0378">Hydrolase</keyword>
<feature type="compositionally biased region" description="Low complexity" evidence="4">
    <location>
        <begin position="30"/>
        <end position="39"/>
    </location>
</feature>
<dbReference type="CDD" id="cd05471">
    <property type="entry name" value="pepsin_like"/>
    <property type="match status" value="1"/>
</dbReference>
<keyword evidence="2 3" id="KW-0064">Aspartyl protease</keyword>
<dbReference type="Pfam" id="PF00026">
    <property type="entry name" value="Asp"/>
    <property type="match status" value="1"/>
</dbReference>
<evidence type="ECO:0000256" key="5">
    <source>
        <dbReference type="SAM" id="SignalP"/>
    </source>
</evidence>
<dbReference type="PRINTS" id="PR00792">
    <property type="entry name" value="PEPSIN"/>
</dbReference>
<accession>A0AAN6JLD2</accession>
<dbReference type="InterPro" id="IPR033121">
    <property type="entry name" value="PEPTIDASE_A1"/>
</dbReference>
<feature type="region of interest" description="Disordered" evidence="4">
    <location>
        <begin position="85"/>
        <end position="110"/>
    </location>
</feature>
<dbReference type="AlphaFoldDB" id="A0AAN6JLD2"/>
<evidence type="ECO:0000259" key="6">
    <source>
        <dbReference type="PROSITE" id="PS51767"/>
    </source>
</evidence>
<feature type="region of interest" description="Disordered" evidence="4">
    <location>
        <begin position="22"/>
        <end position="47"/>
    </location>
</feature>
<dbReference type="Gene3D" id="2.40.70.10">
    <property type="entry name" value="Acid Proteases"/>
    <property type="match status" value="2"/>
</dbReference>
<proteinExistence type="inferred from homology"/>
<comment type="caution">
    <text evidence="7">The sequence shown here is derived from an EMBL/GenBank/DDBJ whole genome shotgun (WGS) entry which is preliminary data.</text>
</comment>
<dbReference type="EMBL" id="JAPDMQ010000086">
    <property type="protein sequence ID" value="KAK0535931.1"/>
    <property type="molecule type" value="Genomic_DNA"/>
</dbReference>
<dbReference type="PROSITE" id="PS51767">
    <property type="entry name" value="PEPTIDASE_A1"/>
    <property type="match status" value="1"/>
</dbReference>
<keyword evidence="3" id="KW-0645">Protease</keyword>
<protein>
    <recommendedName>
        <fullName evidence="6">Peptidase A1 domain-containing protein</fullName>
    </recommendedName>
</protein>
<feature type="signal peptide" evidence="5">
    <location>
        <begin position="1"/>
        <end position="17"/>
    </location>
</feature>
<evidence type="ECO:0000256" key="4">
    <source>
        <dbReference type="SAM" id="MobiDB-lite"/>
    </source>
</evidence>
<evidence type="ECO:0000256" key="1">
    <source>
        <dbReference type="ARBA" id="ARBA00007447"/>
    </source>
</evidence>
<feature type="chain" id="PRO_5042820138" description="Peptidase A1 domain-containing protein" evidence="5">
    <location>
        <begin position="18"/>
        <end position="419"/>
    </location>
</feature>
<sequence length="419" mass="44361">MRFASLLLLISAALVVSSPTPELDHLADRSSSSSSSSSSAQPVNIPITKRRQRFHRVNSTRVDFEKFHGHLGYLSHKYDRNLQNFRTNTGAPHPWHSPKKNKSAPKHQSRATGRIGLNNVYDFLWTGTMAWGTPAQSVLVDFDTGSADTILNSGAYRPGASYTSQRTYRTFYTSYGDGTAASGNIWKDTVTIGGLKARNGAIGVASSIFVDPASEGGNQGISGMAFQSISAFPYPGFFDSLRYAGVLSAPMFAFRLGDSGSSSLTLGGYPAAEVSGNISWIPINPNNGFWAVAGKITGVGSITAILDTGTTAIVAPPSSAVALFRSLGMGVRVYDGVYYGAFSCNEPPKITLTFGGKAVTLAGVSQTLGTDDDGACLSSIVGQDTGTGNVWIAGDAYLRNIISIFDKGGYRVGLASIRR</sequence>
<evidence type="ECO:0000256" key="2">
    <source>
        <dbReference type="ARBA" id="ARBA00022750"/>
    </source>
</evidence>